<proteinExistence type="predicted"/>
<feature type="domain" description="EF-hand" evidence="10">
    <location>
        <begin position="551"/>
        <end position="586"/>
    </location>
</feature>
<evidence type="ECO:0000256" key="6">
    <source>
        <dbReference type="ARBA" id="ARBA00023069"/>
    </source>
</evidence>
<dbReference type="FunFam" id="2.30.29.170:FF:000001">
    <property type="entry name" value="EF-hand domain containing 1"/>
    <property type="match status" value="1"/>
</dbReference>
<dbReference type="Gene3D" id="2.30.29.170">
    <property type="match status" value="3"/>
</dbReference>
<keyword evidence="7" id="KW-0206">Cytoskeleton</keyword>
<reference evidence="12" key="1">
    <citation type="submission" date="2021-01" db="EMBL/GenBank/DDBJ databases">
        <authorList>
            <person name="Corre E."/>
            <person name="Pelletier E."/>
            <person name="Niang G."/>
            <person name="Scheremetjew M."/>
            <person name="Finn R."/>
            <person name="Kale V."/>
            <person name="Holt S."/>
            <person name="Cochrane G."/>
            <person name="Meng A."/>
            <person name="Brown T."/>
            <person name="Cohen L."/>
        </authorList>
    </citation>
    <scope>NUCLEOTIDE SEQUENCE</scope>
    <source>
        <strain evidence="12">CCMP1594</strain>
    </source>
</reference>
<dbReference type="PROSITE" id="PS50222">
    <property type="entry name" value="EF_HAND_2"/>
    <property type="match status" value="2"/>
</dbReference>
<evidence type="ECO:0000259" key="10">
    <source>
        <dbReference type="PROSITE" id="PS50222"/>
    </source>
</evidence>
<keyword evidence="4" id="KW-0106">Calcium</keyword>
<feature type="domain" description="DM10" evidence="11">
    <location>
        <begin position="79"/>
        <end position="185"/>
    </location>
</feature>
<evidence type="ECO:0000256" key="5">
    <source>
        <dbReference type="ARBA" id="ARBA00022846"/>
    </source>
</evidence>
<dbReference type="PROSITE" id="PS51336">
    <property type="entry name" value="DM10"/>
    <property type="match status" value="3"/>
</dbReference>
<evidence type="ECO:0000256" key="7">
    <source>
        <dbReference type="ARBA" id="ARBA00023212"/>
    </source>
</evidence>
<gene>
    <name evidence="12" type="ORF">EGYM00163_LOCUS35591</name>
</gene>
<evidence type="ECO:0000259" key="11">
    <source>
        <dbReference type="PROSITE" id="PS51336"/>
    </source>
</evidence>
<accession>A0A7S4LEL9</accession>
<keyword evidence="3" id="KW-0677">Repeat</keyword>
<keyword evidence="2" id="KW-0963">Cytoplasm</keyword>
<dbReference type="Gene3D" id="1.10.238.10">
    <property type="entry name" value="EF-hand"/>
    <property type="match status" value="1"/>
</dbReference>
<feature type="domain" description="DM10" evidence="11">
    <location>
        <begin position="253"/>
        <end position="369"/>
    </location>
</feature>
<keyword evidence="8" id="KW-0966">Cell projection</keyword>
<dbReference type="SUPFAM" id="SSF47473">
    <property type="entry name" value="EF-hand"/>
    <property type="match status" value="1"/>
</dbReference>
<organism evidence="12">
    <name type="scientific">Eutreptiella gymnastica</name>
    <dbReference type="NCBI Taxonomy" id="73025"/>
    <lineage>
        <taxon>Eukaryota</taxon>
        <taxon>Discoba</taxon>
        <taxon>Euglenozoa</taxon>
        <taxon>Euglenida</taxon>
        <taxon>Spirocuta</taxon>
        <taxon>Euglenophyceae</taxon>
        <taxon>Eutreptiales</taxon>
        <taxon>Eutreptiaceae</taxon>
        <taxon>Eutreptiella</taxon>
    </lineage>
</organism>
<keyword evidence="6" id="KW-0969">Cilium</keyword>
<dbReference type="CDD" id="cd00051">
    <property type="entry name" value="EFh"/>
    <property type="match status" value="1"/>
</dbReference>
<name>A0A7S4LEL9_9EUGL</name>
<feature type="domain" description="EF-hand" evidence="10">
    <location>
        <begin position="587"/>
        <end position="622"/>
    </location>
</feature>
<dbReference type="GO" id="GO:0005509">
    <property type="term" value="F:calcium ion binding"/>
    <property type="evidence" value="ECO:0007669"/>
    <property type="project" value="InterPro"/>
</dbReference>
<sequence>MSAMYAKASTLKNTLPLLPGNNFTNKNRHDFRKSQMLQYSNGHRMASTPKTYPAELVATQEKISLNDIQQAHPSWLTLDNKILRFYCYFKESIHESREENARVRRCNLYYYLEDDTIQVTEPKQDNSGVPQGNLVKRHKVPKIHGAEEHYTVDDLNVGADIVIYSKTFHIVDCDAFTRYFYSQLGRPLRPFEEYPEDAHLEKTITVKQSMHPNKPKDPDHREWKRFNEYEQGGRMNLFNYDEREAARSFFENDRKVLQFSALWDDTKTLHGDARHFTVLYFLADHTVKVLEKTSRNNGRDPFPVFLRKQKLAKVKCPAADCNLETMSTRPQEYVTWEDLMIGKTVSVCGRDMLLYDCDDFTKKFYSSKYRGLDFTPLDVSAPPQQSNRMEPPPHRGFGSPEDSLVSWSHLVLKPPKKDLRKLQERDGDVLTFGGYLETQPERRLIIVFRCADDTLGIFEAPGRNTGFTGGKFLQRQKVKKPMEGNATLTMEAPYYTEDDFYVGARLDINSHIIIIDKIDEHTVRYLEGAPKDFSADDMDKVVHKIRGMLLNRFSKLTDTFRAMDMDHNGGITIKELDKVCRHLNIVLSEHELLCLMRYLDEDANGTVEYYEFVRKMAPKDYEGELDAGKGTVRLTEIADPLDKSYQKVAQGQDAQRESDKVFKMFRDKLNSQRFMALDLFRMMSDRAFDSRVGEKEFRYGVVSVLQLNMEPRQIDLLVNRVFPFPGKRLTQKEFNRMMSSGPHFETTYCG</sequence>
<evidence type="ECO:0000256" key="4">
    <source>
        <dbReference type="ARBA" id="ARBA00022837"/>
    </source>
</evidence>
<evidence type="ECO:0000256" key="9">
    <source>
        <dbReference type="SAM" id="MobiDB-lite"/>
    </source>
</evidence>
<evidence type="ECO:0000256" key="1">
    <source>
        <dbReference type="ARBA" id="ARBA00004611"/>
    </source>
</evidence>
<keyword evidence="5" id="KW-0282">Flagellum</keyword>
<dbReference type="EMBL" id="HBJA01103247">
    <property type="protein sequence ID" value="CAE0824384.1"/>
    <property type="molecule type" value="Transcribed_RNA"/>
</dbReference>
<dbReference type="InterPro" id="IPR006602">
    <property type="entry name" value="DM10_dom"/>
</dbReference>
<evidence type="ECO:0000256" key="8">
    <source>
        <dbReference type="ARBA" id="ARBA00023273"/>
    </source>
</evidence>
<dbReference type="InterPro" id="IPR002048">
    <property type="entry name" value="EF_hand_dom"/>
</dbReference>
<comment type="subcellular location">
    <subcellularLocation>
        <location evidence="1">Cytoplasm</location>
        <location evidence="1">Cytoskeleton</location>
        <location evidence="1">Flagellum axoneme</location>
    </subcellularLocation>
</comment>
<dbReference type="InterPro" id="IPR011992">
    <property type="entry name" value="EF-hand-dom_pair"/>
</dbReference>
<dbReference type="Pfam" id="PF13499">
    <property type="entry name" value="EF-hand_7"/>
    <property type="match status" value="1"/>
</dbReference>
<feature type="domain" description="DM10" evidence="11">
    <location>
        <begin position="426"/>
        <end position="530"/>
    </location>
</feature>
<dbReference type="Pfam" id="PF06565">
    <property type="entry name" value="DM10_dom"/>
    <property type="match status" value="3"/>
</dbReference>
<dbReference type="InterPro" id="IPR040193">
    <property type="entry name" value="EFHC1/EFHC2/EFHB"/>
</dbReference>
<dbReference type="AlphaFoldDB" id="A0A7S4LEL9"/>
<protein>
    <recommendedName>
        <fullName evidence="13">EF-hand domain-containing family member C2</fullName>
    </recommendedName>
</protein>
<evidence type="ECO:0000256" key="2">
    <source>
        <dbReference type="ARBA" id="ARBA00022490"/>
    </source>
</evidence>
<dbReference type="FunFam" id="2.30.29.170:FF:000004">
    <property type="entry name" value="EF-hand domain containing 2"/>
    <property type="match status" value="1"/>
</dbReference>
<evidence type="ECO:0000313" key="12">
    <source>
        <dbReference type="EMBL" id="CAE0824384.1"/>
    </source>
</evidence>
<dbReference type="InterPro" id="IPR018247">
    <property type="entry name" value="EF_Hand_1_Ca_BS"/>
</dbReference>
<evidence type="ECO:0000256" key="3">
    <source>
        <dbReference type="ARBA" id="ARBA00022737"/>
    </source>
</evidence>
<dbReference type="PANTHER" id="PTHR12086">
    <property type="entry name" value="EF-HAND DOMAIN C-TERMINAL CONTAINING PROTEIN"/>
    <property type="match status" value="1"/>
</dbReference>
<feature type="region of interest" description="Disordered" evidence="9">
    <location>
        <begin position="380"/>
        <end position="399"/>
    </location>
</feature>
<dbReference type="SMART" id="SM00676">
    <property type="entry name" value="DM10"/>
    <property type="match status" value="3"/>
</dbReference>
<dbReference type="PROSITE" id="PS00018">
    <property type="entry name" value="EF_HAND_1"/>
    <property type="match status" value="1"/>
</dbReference>
<dbReference type="SMART" id="SM00054">
    <property type="entry name" value="EFh"/>
    <property type="match status" value="2"/>
</dbReference>
<evidence type="ECO:0008006" key="13">
    <source>
        <dbReference type="Google" id="ProtNLM"/>
    </source>
</evidence>